<evidence type="ECO:0000313" key="1">
    <source>
        <dbReference type="EMBL" id="GGF22406.1"/>
    </source>
</evidence>
<name>A0ABQ1UNL7_9FLAO</name>
<dbReference type="RefSeq" id="WP_163395683.1">
    <property type="nucleotide sequence ID" value="NZ_BMKP01000008.1"/>
</dbReference>
<protein>
    <submittedName>
        <fullName evidence="1">Uncharacterized protein</fullName>
    </submittedName>
</protein>
<comment type="caution">
    <text evidence="1">The sequence shown here is derived from an EMBL/GenBank/DDBJ whole genome shotgun (WGS) entry which is preliminary data.</text>
</comment>
<dbReference type="Proteomes" id="UP000655016">
    <property type="component" value="Unassembled WGS sequence"/>
</dbReference>
<proteinExistence type="predicted"/>
<sequence>MKKIVINKEAVISSVTKMVADKSAVRSFLKGKTSIETLTQKGIKFAKPI</sequence>
<organism evidence="1 2">
    <name type="scientific">Flavobacterium limi</name>
    <dbReference type="NCBI Taxonomy" id="2045105"/>
    <lineage>
        <taxon>Bacteria</taxon>
        <taxon>Pseudomonadati</taxon>
        <taxon>Bacteroidota</taxon>
        <taxon>Flavobacteriia</taxon>
        <taxon>Flavobacteriales</taxon>
        <taxon>Flavobacteriaceae</taxon>
        <taxon>Flavobacterium</taxon>
    </lineage>
</organism>
<reference evidence="2" key="1">
    <citation type="journal article" date="2019" name="Int. J. Syst. Evol. Microbiol.">
        <title>The Global Catalogue of Microorganisms (GCM) 10K type strain sequencing project: providing services to taxonomists for standard genome sequencing and annotation.</title>
        <authorList>
            <consortium name="The Broad Institute Genomics Platform"/>
            <consortium name="The Broad Institute Genome Sequencing Center for Infectious Disease"/>
            <person name="Wu L."/>
            <person name="Ma J."/>
        </authorList>
    </citation>
    <scope>NUCLEOTIDE SEQUENCE [LARGE SCALE GENOMIC DNA]</scope>
    <source>
        <strain evidence="2">CGMCC 1.16060</strain>
    </source>
</reference>
<evidence type="ECO:0000313" key="2">
    <source>
        <dbReference type="Proteomes" id="UP000655016"/>
    </source>
</evidence>
<dbReference type="EMBL" id="BMKP01000008">
    <property type="protein sequence ID" value="GGF22406.1"/>
    <property type="molecule type" value="Genomic_DNA"/>
</dbReference>
<keyword evidence="2" id="KW-1185">Reference proteome</keyword>
<accession>A0ABQ1UNL7</accession>
<gene>
    <name evidence="1" type="ORF">GCM10011518_34530</name>
</gene>